<comment type="caution">
    <text evidence="1">The sequence shown here is derived from an EMBL/GenBank/DDBJ whole genome shotgun (WGS) entry which is preliminary data.</text>
</comment>
<dbReference type="EMBL" id="ASPP01007178">
    <property type="protein sequence ID" value="ETO27572.1"/>
    <property type="molecule type" value="Genomic_DNA"/>
</dbReference>
<gene>
    <name evidence="1" type="ORF">RFI_09562</name>
</gene>
<name>X6NQC4_RETFI</name>
<dbReference type="Proteomes" id="UP000023152">
    <property type="component" value="Unassembled WGS sequence"/>
</dbReference>
<proteinExistence type="predicted"/>
<reference evidence="1 2" key="1">
    <citation type="journal article" date="2013" name="Curr. Biol.">
        <title>The Genome of the Foraminiferan Reticulomyxa filosa.</title>
        <authorList>
            <person name="Glockner G."/>
            <person name="Hulsmann N."/>
            <person name="Schleicher M."/>
            <person name="Noegel A.A."/>
            <person name="Eichinger L."/>
            <person name="Gallinger C."/>
            <person name="Pawlowski J."/>
            <person name="Sierra R."/>
            <person name="Euteneuer U."/>
            <person name="Pillet L."/>
            <person name="Moustafa A."/>
            <person name="Platzer M."/>
            <person name="Groth M."/>
            <person name="Szafranski K."/>
            <person name="Schliwa M."/>
        </authorList>
    </citation>
    <scope>NUCLEOTIDE SEQUENCE [LARGE SCALE GENOMIC DNA]</scope>
</reference>
<sequence>SLLINPTDLKGQLPKLINHFYQILHYISLIKSSMINDHGNASSSSSSSSSSKSTSIIITNDEILNFLQTFGINLARSSIVSYVTFMTHALLINKSLEQQNEIVYSIKLPCIPNHNTHSEKNIHTFEPQNGAVSNDPSSEFIVSDHQLMNQLFQFLIEYFLTFCTTSELAPEKTFRWVDVPLDDIQRVLNEGKLQLFQTFKLVKYKDFVIGTTHIEELLERCHHYFDKKFHGFNFELEKIERNCGYTLPEGMSRLNNPRSLHYASGQTEIPPENLKQWIHDIQRRFSQWEKFVKALFPESKERTHTIIPQERIIAMFTKHFSEKE</sequence>
<organism evidence="1 2">
    <name type="scientific">Reticulomyxa filosa</name>
    <dbReference type="NCBI Taxonomy" id="46433"/>
    <lineage>
        <taxon>Eukaryota</taxon>
        <taxon>Sar</taxon>
        <taxon>Rhizaria</taxon>
        <taxon>Retaria</taxon>
        <taxon>Foraminifera</taxon>
        <taxon>Monothalamids</taxon>
        <taxon>Reticulomyxidae</taxon>
        <taxon>Reticulomyxa</taxon>
    </lineage>
</organism>
<evidence type="ECO:0000313" key="2">
    <source>
        <dbReference type="Proteomes" id="UP000023152"/>
    </source>
</evidence>
<keyword evidence="2" id="KW-1185">Reference proteome</keyword>
<evidence type="ECO:0000313" key="1">
    <source>
        <dbReference type="EMBL" id="ETO27572.1"/>
    </source>
</evidence>
<accession>X6NQC4</accession>
<dbReference type="AlphaFoldDB" id="X6NQC4"/>
<protein>
    <submittedName>
        <fullName evidence="1">Uncharacterized protein</fullName>
    </submittedName>
</protein>
<feature type="non-terminal residue" evidence="1">
    <location>
        <position position="1"/>
    </location>
</feature>